<keyword evidence="5" id="KW-1185">Reference proteome</keyword>
<dbReference type="SUPFAM" id="SSF51735">
    <property type="entry name" value="NAD(P)-binding Rossmann-fold domains"/>
    <property type="match status" value="1"/>
</dbReference>
<feature type="domain" description="NAD-dependent epimerase/dehydratase" evidence="2">
    <location>
        <begin position="6"/>
        <end position="239"/>
    </location>
</feature>
<dbReference type="Pfam" id="PF01370">
    <property type="entry name" value="Epimerase"/>
    <property type="match status" value="1"/>
</dbReference>
<name>A0A934RPB7_9BACT</name>
<accession>A0A934RPB7</accession>
<proteinExistence type="inferred from homology"/>
<sequence length="318" mass="34889">MTTPKVVLAGGSGFLGRTLQSYFAAQGWEVVVLTRRNNPGAPTRTVLWDGKTSGPWVAELEGAKALVNLAGRSVNCRYHPRNRAAMMNSRVDSTRILGKALGQCESPPLIWLNSSTATIYRHRYDAANTEESALYGASVEAKDTFSLEVAQAWEEAFFSSLAQVRQQHPVRGICLRTAMVFGNEPGGVYETLRKLVRLGLGGRMGHGRQFVSWLHAEDFGRALSWLMENPEAEGIYNLAAPQPLPNGEMMRQLRRALGAPMGLPAPKLLLEVGAFLLRTETELIVKSRRVEPARLLAGGFVFRHPTFATAVEALEDDG</sequence>
<comment type="similarity">
    <text evidence="1">Belongs to the NAD(P)-dependent epimerase/dehydratase family. SDR39U1 subfamily.</text>
</comment>
<comment type="caution">
    <text evidence="4">The sequence shown here is derived from an EMBL/GenBank/DDBJ whole genome shotgun (WGS) entry which is preliminary data.</text>
</comment>
<dbReference type="Proteomes" id="UP000604083">
    <property type="component" value="Unassembled WGS sequence"/>
</dbReference>
<dbReference type="PANTHER" id="PTHR11092">
    <property type="entry name" value="SUGAR NUCLEOTIDE EPIMERASE RELATED"/>
    <property type="match status" value="1"/>
</dbReference>
<dbReference type="InterPro" id="IPR001509">
    <property type="entry name" value="Epimerase_deHydtase"/>
</dbReference>
<evidence type="ECO:0000256" key="1">
    <source>
        <dbReference type="ARBA" id="ARBA00009353"/>
    </source>
</evidence>
<gene>
    <name evidence="4" type="ORF">JIN78_01110</name>
</gene>
<protein>
    <submittedName>
        <fullName evidence="4">TIGR01777 family oxidoreductase</fullName>
    </submittedName>
</protein>
<evidence type="ECO:0000259" key="2">
    <source>
        <dbReference type="Pfam" id="PF01370"/>
    </source>
</evidence>
<dbReference type="Pfam" id="PF08338">
    <property type="entry name" value="DUF1731"/>
    <property type="match status" value="1"/>
</dbReference>
<dbReference type="RefSeq" id="WP_200390078.1">
    <property type="nucleotide sequence ID" value="NZ_JAENIO010000002.1"/>
</dbReference>
<dbReference type="Gene3D" id="3.40.50.720">
    <property type="entry name" value="NAD(P)-binding Rossmann-like Domain"/>
    <property type="match status" value="1"/>
</dbReference>
<evidence type="ECO:0000259" key="3">
    <source>
        <dbReference type="Pfam" id="PF08338"/>
    </source>
</evidence>
<dbReference type="PANTHER" id="PTHR11092:SF0">
    <property type="entry name" value="EPIMERASE FAMILY PROTEIN SDR39U1"/>
    <property type="match status" value="1"/>
</dbReference>
<feature type="domain" description="DUF1731" evidence="3">
    <location>
        <begin position="265"/>
        <end position="314"/>
    </location>
</feature>
<organism evidence="4 5">
    <name type="scientific">Roseibacillus ishigakijimensis</name>
    <dbReference type="NCBI Taxonomy" id="454146"/>
    <lineage>
        <taxon>Bacteria</taxon>
        <taxon>Pseudomonadati</taxon>
        <taxon>Verrucomicrobiota</taxon>
        <taxon>Verrucomicrobiia</taxon>
        <taxon>Verrucomicrobiales</taxon>
        <taxon>Verrucomicrobiaceae</taxon>
        <taxon>Roseibacillus</taxon>
    </lineage>
</organism>
<dbReference type="InterPro" id="IPR013549">
    <property type="entry name" value="DUF1731"/>
</dbReference>
<dbReference type="EMBL" id="JAENIO010000002">
    <property type="protein sequence ID" value="MBK1832644.1"/>
    <property type="molecule type" value="Genomic_DNA"/>
</dbReference>
<dbReference type="NCBIfam" id="TIGR01777">
    <property type="entry name" value="yfcH"/>
    <property type="match status" value="1"/>
</dbReference>
<evidence type="ECO:0000313" key="5">
    <source>
        <dbReference type="Proteomes" id="UP000604083"/>
    </source>
</evidence>
<evidence type="ECO:0000313" key="4">
    <source>
        <dbReference type="EMBL" id="MBK1832644.1"/>
    </source>
</evidence>
<reference evidence="4" key="1">
    <citation type="submission" date="2021-01" db="EMBL/GenBank/DDBJ databases">
        <title>Modified the classification status of verrucomicrobia.</title>
        <authorList>
            <person name="Feng X."/>
        </authorList>
    </citation>
    <scope>NUCLEOTIDE SEQUENCE</scope>
    <source>
        <strain evidence="4">KCTC 12986</strain>
    </source>
</reference>
<dbReference type="InterPro" id="IPR036291">
    <property type="entry name" value="NAD(P)-bd_dom_sf"/>
</dbReference>
<dbReference type="InterPro" id="IPR010099">
    <property type="entry name" value="SDR39U1"/>
</dbReference>
<dbReference type="AlphaFoldDB" id="A0A934RPB7"/>